<dbReference type="PANTHER" id="PTHR30483:SF6">
    <property type="entry name" value="PERIPLASMIC BINDING PROTEIN OF ABC TRANSPORTER FOR NATURAL AMINO ACIDS"/>
    <property type="match status" value="1"/>
</dbReference>
<dbReference type="PANTHER" id="PTHR30483">
    <property type="entry name" value="LEUCINE-SPECIFIC-BINDING PROTEIN"/>
    <property type="match status" value="1"/>
</dbReference>
<evidence type="ECO:0000256" key="3">
    <source>
        <dbReference type="ARBA" id="ARBA00022970"/>
    </source>
</evidence>
<dbReference type="InterPro" id="IPR028081">
    <property type="entry name" value="Leu-bd"/>
</dbReference>
<dbReference type="GO" id="GO:0006865">
    <property type="term" value="P:amino acid transport"/>
    <property type="evidence" value="ECO:0007669"/>
    <property type="project" value="UniProtKB-KW"/>
</dbReference>
<sequence length="345" mass="36424">MPATVRVGVLNDMADSGPGSEAMMDWIEREVAILRDRGLIPYPVEFVHAYGLGLPSGTAEAIENAYHELVQQDVVLVVGPGVSDNALIVAPLAERARLPTLHWSGAERARGRYTFQLQGGSHEEEPLVIARHLAGLGSGRVAVVHDGSPVGMRLLTTLVAEASMLGLEILAREALAGPGEAEQVVARLMAAGPDGAVFLGVGASFEPLAQELRHVGWEGQGITNSAGMAGLGGTSAADGWSYVAMHSEANETFRRLCSDAGAQITNASLCARGHDLGRLVAQGIARAPDISREGLRLGLEQVKWLPAAQGEEGTLLGFGNQDRGALHGRYLVIRQWQNGENRSIG</sequence>
<dbReference type="EMBL" id="JACIDY010000007">
    <property type="protein sequence ID" value="MBB3941052.1"/>
    <property type="molecule type" value="Genomic_DNA"/>
</dbReference>
<dbReference type="RefSeq" id="WP_183617600.1">
    <property type="nucleotide sequence ID" value="NZ_JACIDY010000007.1"/>
</dbReference>
<dbReference type="InterPro" id="IPR028082">
    <property type="entry name" value="Peripla_BP_I"/>
</dbReference>
<dbReference type="InterPro" id="IPR051010">
    <property type="entry name" value="BCAA_transport"/>
</dbReference>
<keyword evidence="2" id="KW-0732">Signal</keyword>
<evidence type="ECO:0000259" key="4">
    <source>
        <dbReference type="Pfam" id="PF13458"/>
    </source>
</evidence>
<evidence type="ECO:0000313" key="6">
    <source>
        <dbReference type="Proteomes" id="UP000561459"/>
    </source>
</evidence>
<evidence type="ECO:0000313" key="5">
    <source>
        <dbReference type="EMBL" id="MBB3941052.1"/>
    </source>
</evidence>
<feature type="domain" description="Leucine-binding protein" evidence="4">
    <location>
        <begin position="58"/>
        <end position="311"/>
    </location>
</feature>
<accession>A0A7W6C9V5</accession>
<name>A0A7W6C9V5_9SPHN</name>
<evidence type="ECO:0000256" key="1">
    <source>
        <dbReference type="ARBA" id="ARBA00010062"/>
    </source>
</evidence>
<reference evidence="5 6" key="1">
    <citation type="submission" date="2020-08" db="EMBL/GenBank/DDBJ databases">
        <title>Genomic Encyclopedia of Type Strains, Phase IV (KMG-IV): sequencing the most valuable type-strain genomes for metagenomic binning, comparative biology and taxonomic classification.</title>
        <authorList>
            <person name="Goeker M."/>
        </authorList>
    </citation>
    <scope>NUCLEOTIDE SEQUENCE [LARGE SCALE GENOMIC DNA]</scope>
    <source>
        <strain evidence="5 6">DSM 27568</strain>
    </source>
</reference>
<proteinExistence type="inferred from homology"/>
<keyword evidence="6" id="KW-1185">Reference proteome</keyword>
<organism evidence="5 6">
    <name type="scientific">Novosphingobium fluoreni</name>
    <dbReference type="NCBI Taxonomy" id="1391222"/>
    <lineage>
        <taxon>Bacteria</taxon>
        <taxon>Pseudomonadati</taxon>
        <taxon>Pseudomonadota</taxon>
        <taxon>Alphaproteobacteria</taxon>
        <taxon>Sphingomonadales</taxon>
        <taxon>Sphingomonadaceae</taxon>
        <taxon>Novosphingobium</taxon>
    </lineage>
</organism>
<comment type="caution">
    <text evidence="5">The sequence shown here is derived from an EMBL/GenBank/DDBJ whole genome shotgun (WGS) entry which is preliminary data.</text>
</comment>
<keyword evidence="3" id="KW-0029">Amino-acid transport</keyword>
<dbReference type="SUPFAM" id="SSF53822">
    <property type="entry name" value="Periplasmic binding protein-like I"/>
    <property type="match status" value="1"/>
</dbReference>
<protein>
    <submittedName>
        <fullName evidence="5">ABC-type branched-subunit amino acid transport system substrate-binding protein</fullName>
    </submittedName>
</protein>
<dbReference type="Gene3D" id="3.40.50.2300">
    <property type="match status" value="2"/>
</dbReference>
<evidence type="ECO:0000256" key="2">
    <source>
        <dbReference type="ARBA" id="ARBA00022729"/>
    </source>
</evidence>
<dbReference type="AlphaFoldDB" id="A0A7W6C9V5"/>
<dbReference type="Pfam" id="PF13458">
    <property type="entry name" value="Peripla_BP_6"/>
    <property type="match status" value="1"/>
</dbReference>
<keyword evidence="3" id="KW-0813">Transport</keyword>
<gene>
    <name evidence="5" type="ORF">GGR39_002720</name>
</gene>
<comment type="similarity">
    <text evidence="1">Belongs to the leucine-binding protein family.</text>
</comment>
<dbReference type="Proteomes" id="UP000561459">
    <property type="component" value="Unassembled WGS sequence"/>
</dbReference>